<feature type="transmembrane region" description="Helical" evidence="9">
    <location>
        <begin position="322"/>
        <end position="355"/>
    </location>
</feature>
<dbReference type="InterPro" id="IPR003959">
    <property type="entry name" value="ATPase_AAA_core"/>
</dbReference>
<keyword evidence="12" id="KW-1185">Reference proteome</keyword>
<evidence type="ECO:0000256" key="3">
    <source>
        <dbReference type="ARBA" id="ARBA00022705"/>
    </source>
</evidence>
<feature type="domain" description="AAA+ ATPase" evidence="10">
    <location>
        <begin position="598"/>
        <end position="743"/>
    </location>
</feature>
<dbReference type="GO" id="GO:0005524">
    <property type="term" value="F:ATP binding"/>
    <property type="evidence" value="ECO:0007669"/>
    <property type="project" value="UniProtKB-KW"/>
</dbReference>
<feature type="compositionally biased region" description="Basic and acidic residues" evidence="8">
    <location>
        <begin position="57"/>
        <end position="67"/>
    </location>
</feature>
<dbReference type="FunFam" id="1.20.272.10:FF:000004">
    <property type="entry name" value="Replication factor C subunit 5"/>
    <property type="match status" value="1"/>
</dbReference>
<dbReference type="Gene3D" id="1.10.8.60">
    <property type="match status" value="1"/>
</dbReference>
<evidence type="ECO:0000256" key="2">
    <source>
        <dbReference type="ARBA" id="ARBA00005378"/>
    </source>
</evidence>
<dbReference type="GO" id="GO:0031390">
    <property type="term" value="C:Ctf18 RFC-like complex"/>
    <property type="evidence" value="ECO:0007669"/>
    <property type="project" value="TreeGrafter"/>
</dbReference>
<feature type="compositionally biased region" description="Polar residues" evidence="8">
    <location>
        <begin position="45"/>
        <end position="55"/>
    </location>
</feature>
<organism evidence="11 12">
    <name type="scientific">Dissophora globulifera</name>
    <dbReference type="NCBI Taxonomy" id="979702"/>
    <lineage>
        <taxon>Eukaryota</taxon>
        <taxon>Fungi</taxon>
        <taxon>Fungi incertae sedis</taxon>
        <taxon>Mucoromycota</taxon>
        <taxon>Mortierellomycotina</taxon>
        <taxon>Mortierellomycetes</taxon>
        <taxon>Mortierellales</taxon>
        <taxon>Mortierellaceae</taxon>
        <taxon>Dissophora</taxon>
    </lineage>
</organism>
<evidence type="ECO:0000256" key="6">
    <source>
        <dbReference type="ARBA" id="ARBA00023242"/>
    </source>
</evidence>
<evidence type="ECO:0000256" key="1">
    <source>
        <dbReference type="ARBA" id="ARBA00004123"/>
    </source>
</evidence>
<dbReference type="EMBL" id="JAAAIP010000140">
    <property type="protein sequence ID" value="KAG0324691.1"/>
    <property type="molecule type" value="Genomic_DNA"/>
</dbReference>
<dbReference type="Proteomes" id="UP000738325">
    <property type="component" value="Unassembled WGS sequence"/>
</dbReference>
<feature type="compositionally biased region" description="Basic and acidic residues" evidence="8">
    <location>
        <begin position="127"/>
        <end position="136"/>
    </location>
</feature>
<dbReference type="Pfam" id="PF09335">
    <property type="entry name" value="VTT_dom"/>
    <property type="match status" value="1"/>
</dbReference>
<dbReference type="InterPro" id="IPR032816">
    <property type="entry name" value="VTT_dom"/>
</dbReference>
<dbReference type="InterPro" id="IPR013748">
    <property type="entry name" value="Rep_factorC_C"/>
</dbReference>
<keyword evidence="5" id="KW-0067">ATP-binding</keyword>
<proteinExistence type="inferred from homology"/>
<feature type="compositionally biased region" description="Low complexity" evidence="8">
    <location>
        <begin position="24"/>
        <end position="37"/>
    </location>
</feature>
<feature type="transmembrane region" description="Helical" evidence="9">
    <location>
        <begin position="375"/>
        <end position="396"/>
    </location>
</feature>
<keyword evidence="9" id="KW-1133">Transmembrane helix</keyword>
<feature type="compositionally biased region" description="Basic and acidic residues" evidence="8">
    <location>
        <begin position="76"/>
        <end position="85"/>
    </location>
</feature>
<keyword evidence="4" id="KW-0547">Nucleotide-binding</keyword>
<dbReference type="InterPro" id="IPR027417">
    <property type="entry name" value="P-loop_NTPase"/>
</dbReference>
<dbReference type="NCBIfam" id="NF001679">
    <property type="entry name" value="PRK00440.1"/>
    <property type="match status" value="1"/>
</dbReference>
<evidence type="ECO:0000313" key="12">
    <source>
        <dbReference type="Proteomes" id="UP000738325"/>
    </source>
</evidence>
<keyword evidence="3" id="KW-0235">DNA replication</keyword>
<dbReference type="AlphaFoldDB" id="A0A9P6RTE9"/>
<gene>
    <name evidence="11" type="ORF">BGZ99_001577</name>
</gene>
<reference evidence="11" key="1">
    <citation type="journal article" date="2020" name="Fungal Divers.">
        <title>Resolving the Mortierellaceae phylogeny through synthesis of multi-gene phylogenetics and phylogenomics.</title>
        <authorList>
            <person name="Vandepol N."/>
            <person name="Liber J."/>
            <person name="Desiro A."/>
            <person name="Na H."/>
            <person name="Kennedy M."/>
            <person name="Barry K."/>
            <person name="Grigoriev I.V."/>
            <person name="Miller A.N."/>
            <person name="O'Donnell K."/>
            <person name="Stajich J.E."/>
            <person name="Bonito G."/>
        </authorList>
    </citation>
    <scope>NUCLEOTIDE SEQUENCE</scope>
    <source>
        <strain evidence="11">REB-010B</strain>
    </source>
</reference>
<comment type="caution">
    <text evidence="11">The sequence shown here is derived from an EMBL/GenBank/DDBJ whole genome shotgun (WGS) entry which is preliminary data.</text>
</comment>
<feature type="region of interest" description="Disordered" evidence="8">
    <location>
        <begin position="121"/>
        <end position="145"/>
    </location>
</feature>
<dbReference type="PANTHER" id="PTHR11669">
    <property type="entry name" value="REPLICATION FACTOR C / DNA POLYMERASE III GAMMA-TAU SUBUNIT"/>
    <property type="match status" value="1"/>
</dbReference>
<dbReference type="GO" id="GO:0016887">
    <property type="term" value="F:ATP hydrolysis activity"/>
    <property type="evidence" value="ECO:0007669"/>
    <property type="project" value="InterPro"/>
</dbReference>
<feature type="transmembrane region" description="Helical" evidence="9">
    <location>
        <begin position="224"/>
        <end position="251"/>
    </location>
</feature>
<evidence type="ECO:0000256" key="4">
    <source>
        <dbReference type="ARBA" id="ARBA00022741"/>
    </source>
</evidence>
<dbReference type="GO" id="GO:0031389">
    <property type="term" value="C:Rad17 RFC-like complex"/>
    <property type="evidence" value="ECO:0007669"/>
    <property type="project" value="TreeGrafter"/>
</dbReference>
<dbReference type="Pfam" id="PF08542">
    <property type="entry name" value="Rep_fac_C"/>
    <property type="match status" value="1"/>
</dbReference>
<keyword evidence="9" id="KW-0812">Transmembrane</keyword>
<dbReference type="CDD" id="cd00009">
    <property type="entry name" value="AAA"/>
    <property type="match status" value="1"/>
</dbReference>
<keyword evidence="6" id="KW-0539">Nucleus</keyword>
<feature type="region of interest" description="Disordered" evidence="8">
    <location>
        <begin position="1"/>
        <end position="91"/>
    </location>
</feature>
<dbReference type="GO" id="GO:0005663">
    <property type="term" value="C:DNA replication factor C complex"/>
    <property type="evidence" value="ECO:0007669"/>
    <property type="project" value="TreeGrafter"/>
</dbReference>
<dbReference type="GO" id="GO:0006281">
    <property type="term" value="P:DNA repair"/>
    <property type="evidence" value="ECO:0007669"/>
    <property type="project" value="TreeGrafter"/>
</dbReference>
<dbReference type="InterPro" id="IPR008921">
    <property type="entry name" value="DNA_pol3_clamp-load_cplx_C"/>
</dbReference>
<dbReference type="Pfam" id="PF00004">
    <property type="entry name" value="AAA"/>
    <property type="match status" value="1"/>
</dbReference>
<name>A0A9P6RTE9_9FUNG</name>
<evidence type="ECO:0000256" key="5">
    <source>
        <dbReference type="ARBA" id="ARBA00022840"/>
    </source>
</evidence>
<evidence type="ECO:0000256" key="8">
    <source>
        <dbReference type="SAM" id="MobiDB-lite"/>
    </source>
</evidence>
<keyword evidence="9" id="KW-0472">Membrane</keyword>
<dbReference type="GO" id="GO:0031391">
    <property type="term" value="C:Elg1 RFC-like complex"/>
    <property type="evidence" value="ECO:0007669"/>
    <property type="project" value="TreeGrafter"/>
</dbReference>
<evidence type="ECO:0000256" key="9">
    <source>
        <dbReference type="SAM" id="Phobius"/>
    </source>
</evidence>
<feature type="region of interest" description="Disordered" evidence="8">
    <location>
        <begin position="444"/>
        <end position="465"/>
    </location>
</feature>
<dbReference type="GO" id="GO:0003677">
    <property type="term" value="F:DNA binding"/>
    <property type="evidence" value="ECO:0007669"/>
    <property type="project" value="InterPro"/>
</dbReference>
<dbReference type="PANTHER" id="PTHR11669:SF9">
    <property type="entry name" value="REPLICATION FACTOR C SUBUNIT 5"/>
    <property type="match status" value="1"/>
</dbReference>
<dbReference type="FunFam" id="1.10.8.60:FF:000028">
    <property type="entry name" value="Replication factor C subunit 5"/>
    <property type="match status" value="1"/>
</dbReference>
<dbReference type="InterPro" id="IPR003593">
    <property type="entry name" value="AAA+_ATPase"/>
</dbReference>
<dbReference type="GO" id="GO:0003689">
    <property type="term" value="F:DNA clamp loader activity"/>
    <property type="evidence" value="ECO:0007669"/>
    <property type="project" value="TreeGrafter"/>
</dbReference>
<accession>A0A9P6RTE9</accession>
<dbReference type="SUPFAM" id="SSF52540">
    <property type="entry name" value="P-loop containing nucleoside triphosphate hydrolases"/>
    <property type="match status" value="1"/>
</dbReference>
<comment type="similarity">
    <text evidence="2">Belongs to the activator 1 small subunits family.</text>
</comment>
<dbReference type="OrthoDB" id="4199794at2759"/>
<evidence type="ECO:0000256" key="7">
    <source>
        <dbReference type="ARBA" id="ARBA00070184"/>
    </source>
</evidence>
<dbReference type="SMART" id="SM00382">
    <property type="entry name" value="AAA"/>
    <property type="match status" value="1"/>
</dbReference>
<evidence type="ECO:0000313" key="11">
    <source>
        <dbReference type="EMBL" id="KAG0324691.1"/>
    </source>
</evidence>
<dbReference type="FunFam" id="3.40.50.300:FF:000129">
    <property type="entry name" value="Replication factor C subunit 5"/>
    <property type="match status" value="1"/>
</dbReference>
<dbReference type="Gene3D" id="1.20.272.10">
    <property type="match status" value="1"/>
</dbReference>
<dbReference type="InterPro" id="IPR050238">
    <property type="entry name" value="DNA_Rep/Repair_Clamp_Loader"/>
</dbReference>
<dbReference type="GO" id="GO:0006271">
    <property type="term" value="P:DNA strand elongation involved in DNA replication"/>
    <property type="evidence" value="ECO:0007669"/>
    <property type="project" value="UniProtKB-ARBA"/>
</dbReference>
<dbReference type="Gene3D" id="3.40.50.300">
    <property type="entry name" value="P-loop containing nucleotide triphosphate hydrolases"/>
    <property type="match status" value="1"/>
</dbReference>
<dbReference type="SUPFAM" id="SSF48019">
    <property type="entry name" value="post-AAA+ oligomerization domain-like"/>
    <property type="match status" value="1"/>
</dbReference>
<comment type="subcellular location">
    <subcellularLocation>
        <location evidence="1">Nucleus</location>
    </subcellularLocation>
</comment>
<dbReference type="InterPro" id="IPR047854">
    <property type="entry name" value="RFC_lid"/>
</dbReference>
<feature type="transmembrane region" description="Helical" evidence="9">
    <location>
        <begin position="257"/>
        <end position="281"/>
    </location>
</feature>
<dbReference type="CDD" id="cd18140">
    <property type="entry name" value="HLD_clamp_RFC"/>
    <property type="match status" value="1"/>
</dbReference>
<evidence type="ECO:0000259" key="10">
    <source>
        <dbReference type="SMART" id="SM00382"/>
    </source>
</evidence>
<feature type="transmembrane region" description="Helical" evidence="9">
    <location>
        <begin position="183"/>
        <end position="203"/>
    </location>
</feature>
<protein>
    <recommendedName>
        <fullName evidence="7">Replication factor C subunit 3</fullName>
    </recommendedName>
</protein>
<sequence>MTRKKNKHHSDSQGAAHPNVSDITSTAAASSTANNTSEIPFQDAPQFNRSPSSTHIDLPEDDARIDQEQQGWGGEAEVHSPHNDHAEDDVYPTPRRYEEADDDAEDDADHYDYSEHSPLMHAESQGEGDHDFRSEEGVGGQGRSAAITRMRRTAHADEDPPKTWLEWALRNGLHPRTWSLQTYIKAALLATLLTLIILSFTVFRVQDHIKDVLRYIDEHKRIGTVLFVLSYTVACTLFLPGSLFTIGAGFLFKPFPIALAVVLMGDAFAAAVSFVFGRYVFYDWVKGMMAKHPKFNALDQVIQDDGWKIVVMLRLTPVPFSLITYFFSITSIQLVTVIWATCVGVLPGSCIGIWIGSLLKGLSGIDNPELERKNVVILVMNGIFIACCVLTLSIFGKRSLRKAMRRLDQHQALTDLRELAEEEADPEFYNRQDLEAARRRLLEEGGEGGEREESDDGGSGTRPTGLERRLHQRHFNNNNDNSHHGNTHKTRASELAAGGGFTRGEKITFVAIAAVALLNVNPTSIDSIMDEDQVMADASDAFEAFPSSAKGKGKIVEASHTTDETLPWVEKYRPVTLDDLVSHKDITTTIERFIDENRVPHMLFYGPPGTGKTSTILACARKLYGPSWKSMTMEASVCHIQRLNASFSATSCLNASDDRGIDVVREQIKNFASTKKMFSSGFKLIILDEADMMTQTAQNALRRVVEKYTRNVRFCIICNYVSKIIPALQSRCTRFRFGPLELEQVDSRLDLIIQSEGVNITPDGRKALLQLCKGDMRRALNILQACHAGYEVVDENAVYNCTGNPYPEDIETIVNSMLTEDFTTAYSNISYLKTIKGMALQDILTEVYSYLELIDMPANSRVYILDKMADVEYKLSTGASEKLQLSSLIGSFRIGAELMQK</sequence>